<evidence type="ECO:0000313" key="1">
    <source>
        <dbReference type="EMBL" id="TFK50242.1"/>
    </source>
</evidence>
<dbReference type="EMBL" id="ML213514">
    <property type="protein sequence ID" value="TFK50242.1"/>
    <property type="molecule type" value="Genomic_DNA"/>
</dbReference>
<proteinExistence type="predicted"/>
<organism evidence="1 2">
    <name type="scientific">Heliocybe sulcata</name>
    <dbReference type="NCBI Taxonomy" id="5364"/>
    <lineage>
        <taxon>Eukaryota</taxon>
        <taxon>Fungi</taxon>
        <taxon>Dikarya</taxon>
        <taxon>Basidiomycota</taxon>
        <taxon>Agaricomycotina</taxon>
        <taxon>Agaricomycetes</taxon>
        <taxon>Gloeophyllales</taxon>
        <taxon>Gloeophyllaceae</taxon>
        <taxon>Heliocybe</taxon>
    </lineage>
</organism>
<evidence type="ECO:0000313" key="2">
    <source>
        <dbReference type="Proteomes" id="UP000305948"/>
    </source>
</evidence>
<dbReference type="AlphaFoldDB" id="A0A5C3MZE6"/>
<protein>
    <submittedName>
        <fullName evidence="1">Uncharacterized protein</fullName>
    </submittedName>
</protein>
<gene>
    <name evidence="1" type="ORF">OE88DRAFT_1661900</name>
</gene>
<accession>A0A5C3MZE6</accession>
<dbReference type="Proteomes" id="UP000305948">
    <property type="component" value="Unassembled WGS sequence"/>
</dbReference>
<reference evidence="1 2" key="1">
    <citation type="journal article" date="2019" name="Nat. Ecol. Evol.">
        <title>Megaphylogeny resolves global patterns of mushroom evolution.</title>
        <authorList>
            <person name="Varga T."/>
            <person name="Krizsan K."/>
            <person name="Foldi C."/>
            <person name="Dima B."/>
            <person name="Sanchez-Garcia M."/>
            <person name="Sanchez-Ramirez S."/>
            <person name="Szollosi G.J."/>
            <person name="Szarkandi J.G."/>
            <person name="Papp V."/>
            <person name="Albert L."/>
            <person name="Andreopoulos W."/>
            <person name="Angelini C."/>
            <person name="Antonin V."/>
            <person name="Barry K.W."/>
            <person name="Bougher N.L."/>
            <person name="Buchanan P."/>
            <person name="Buyck B."/>
            <person name="Bense V."/>
            <person name="Catcheside P."/>
            <person name="Chovatia M."/>
            <person name="Cooper J."/>
            <person name="Damon W."/>
            <person name="Desjardin D."/>
            <person name="Finy P."/>
            <person name="Geml J."/>
            <person name="Haridas S."/>
            <person name="Hughes K."/>
            <person name="Justo A."/>
            <person name="Karasinski D."/>
            <person name="Kautmanova I."/>
            <person name="Kiss B."/>
            <person name="Kocsube S."/>
            <person name="Kotiranta H."/>
            <person name="LaButti K.M."/>
            <person name="Lechner B.E."/>
            <person name="Liimatainen K."/>
            <person name="Lipzen A."/>
            <person name="Lukacs Z."/>
            <person name="Mihaltcheva S."/>
            <person name="Morgado L.N."/>
            <person name="Niskanen T."/>
            <person name="Noordeloos M.E."/>
            <person name="Ohm R.A."/>
            <person name="Ortiz-Santana B."/>
            <person name="Ovrebo C."/>
            <person name="Racz N."/>
            <person name="Riley R."/>
            <person name="Savchenko A."/>
            <person name="Shiryaev A."/>
            <person name="Soop K."/>
            <person name="Spirin V."/>
            <person name="Szebenyi C."/>
            <person name="Tomsovsky M."/>
            <person name="Tulloss R.E."/>
            <person name="Uehling J."/>
            <person name="Grigoriev I.V."/>
            <person name="Vagvolgyi C."/>
            <person name="Papp T."/>
            <person name="Martin F.M."/>
            <person name="Miettinen O."/>
            <person name="Hibbett D.S."/>
            <person name="Nagy L.G."/>
        </authorList>
    </citation>
    <scope>NUCLEOTIDE SEQUENCE [LARGE SCALE GENOMIC DNA]</scope>
    <source>
        <strain evidence="1 2">OMC1185</strain>
    </source>
</reference>
<keyword evidence="2" id="KW-1185">Reference proteome</keyword>
<name>A0A5C3MZE6_9AGAM</name>
<sequence length="79" mass="8727">MNPVQATTNTVKTWLFNNHEGREPDNFPILRGPRAIIVLGRADDQFTRRRPNSGLATIMLGICGILCIESGSTPVGWAY</sequence>